<dbReference type="AlphaFoldDB" id="A0AAD4V2Y8"/>
<dbReference type="EMBL" id="JAJFAZ020000007">
    <property type="protein sequence ID" value="KAI5317655.1"/>
    <property type="molecule type" value="Genomic_DNA"/>
</dbReference>
<dbReference type="Proteomes" id="UP001054821">
    <property type="component" value="Chromosome 7"/>
</dbReference>
<name>A0AAD4V2Y8_PRUDU</name>
<comment type="caution">
    <text evidence="1">The sequence shown here is derived from an EMBL/GenBank/DDBJ whole genome shotgun (WGS) entry which is preliminary data.</text>
</comment>
<accession>A0AAD4V2Y8</accession>
<evidence type="ECO:0000313" key="1">
    <source>
        <dbReference type="EMBL" id="KAI5317655.1"/>
    </source>
</evidence>
<reference evidence="1 2" key="1">
    <citation type="journal article" date="2022" name="G3 (Bethesda)">
        <title>Whole-genome sequence and methylome profiling of the almond [Prunus dulcis (Mill.) D.A. Webb] cultivar 'Nonpareil'.</title>
        <authorList>
            <person name="D'Amico-Willman K.M."/>
            <person name="Ouma W.Z."/>
            <person name="Meulia T."/>
            <person name="Sideli G.M."/>
            <person name="Gradziel T.M."/>
            <person name="Fresnedo-Ramirez J."/>
        </authorList>
    </citation>
    <scope>NUCLEOTIDE SEQUENCE [LARGE SCALE GENOMIC DNA]</scope>
    <source>
        <strain evidence="1">Clone GOH B32 T37-40</strain>
    </source>
</reference>
<evidence type="ECO:0000313" key="2">
    <source>
        <dbReference type="Proteomes" id="UP001054821"/>
    </source>
</evidence>
<sequence length="75" mass="8937">MALRLLQEVPQQHGASMNFYTFLNSWEQEKQCYQFSTMLIHLMHENKLGVLLRMIKTKVQEWRSALAKMADFSRC</sequence>
<keyword evidence="2" id="KW-1185">Reference proteome</keyword>
<gene>
    <name evidence="1" type="ORF">L3X38_037362</name>
</gene>
<organism evidence="1 2">
    <name type="scientific">Prunus dulcis</name>
    <name type="common">Almond</name>
    <name type="synonym">Amygdalus dulcis</name>
    <dbReference type="NCBI Taxonomy" id="3755"/>
    <lineage>
        <taxon>Eukaryota</taxon>
        <taxon>Viridiplantae</taxon>
        <taxon>Streptophyta</taxon>
        <taxon>Embryophyta</taxon>
        <taxon>Tracheophyta</taxon>
        <taxon>Spermatophyta</taxon>
        <taxon>Magnoliopsida</taxon>
        <taxon>eudicotyledons</taxon>
        <taxon>Gunneridae</taxon>
        <taxon>Pentapetalae</taxon>
        <taxon>rosids</taxon>
        <taxon>fabids</taxon>
        <taxon>Rosales</taxon>
        <taxon>Rosaceae</taxon>
        <taxon>Amygdaloideae</taxon>
        <taxon>Amygdaleae</taxon>
        <taxon>Prunus</taxon>
    </lineage>
</organism>
<proteinExistence type="predicted"/>
<protein>
    <submittedName>
        <fullName evidence="1">Uncharacterized protein</fullName>
    </submittedName>
</protein>